<comment type="caution">
    <text evidence="2">The sequence shown here is derived from an EMBL/GenBank/DDBJ whole genome shotgun (WGS) entry which is preliminary data.</text>
</comment>
<protein>
    <submittedName>
        <fullName evidence="2">Uncharacterized protein</fullName>
    </submittedName>
</protein>
<feature type="transmembrane region" description="Helical" evidence="1">
    <location>
        <begin position="49"/>
        <end position="71"/>
    </location>
</feature>
<dbReference type="RefSeq" id="WP_248948001.1">
    <property type="nucleotide sequence ID" value="NZ_JAKILB010000001.1"/>
</dbReference>
<name>A0A9X1ZG01_9GAMM</name>
<sequence length="156" mass="17079">MRSLKLAGTLTAIAAVTHLMIIVGGADWYRFFGAGEQMAQMQEQGSNYPAIVTFIIASILAIWSFYAFSGAKSIRKLPFIKPILSIITLIFLARALFAIPVVILADSPYMAELANNMSFMVISSMFCLAIGLCYAIGTYQLLTATKQEKHKTQGNN</sequence>
<reference evidence="2" key="1">
    <citation type="submission" date="2022-01" db="EMBL/GenBank/DDBJ databases">
        <title>Whole genome-based taxonomy of the Shewanellaceae.</title>
        <authorList>
            <person name="Martin-Rodriguez A.J."/>
        </authorList>
    </citation>
    <scope>NUCLEOTIDE SEQUENCE</scope>
    <source>
        <strain evidence="2">KCTC 23973</strain>
    </source>
</reference>
<keyword evidence="1" id="KW-0812">Transmembrane</keyword>
<feature type="transmembrane region" description="Helical" evidence="1">
    <location>
        <begin position="117"/>
        <end position="142"/>
    </location>
</feature>
<keyword evidence="3" id="KW-1185">Reference proteome</keyword>
<keyword evidence="1" id="KW-1133">Transmembrane helix</keyword>
<organism evidence="2 3">
    <name type="scientific">Shewanella pneumatophori</name>
    <dbReference type="NCBI Taxonomy" id="314092"/>
    <lineage>
        <taxon>Bacteria</taxon>
        <taxon>Pseudomonadati</taxon>
        <taxon>Pseudomonadota</taxon>
        <taxon>Gammaproteobacteria</taxon>
        <taxon>Alteromonadales</taxon>
        <taxon>Shewanellaceae</taxon>
        <taxon>Shewanella</taxon>
    </lineage>
</organism>
<gene>
    <name evidence="2" type="ORF">L2740_00560</name>
</gene>
<accession>A0A9X1ZG01</accession>
<evidence type="ECO:0000313" key="3">
    <source>
        <dbReference type="Proteomes" id="UP001139293"/>
    </source>
</evidence>
<dbReference type="AlphaFoldDB" id="A0A9X1ZG01"/>
<evidence type="ECO:0000256" key="1">
    <source>
        <dbReference type="SAM" id="Phobius"/>
    </source>
</evidence>
<evidence type="ECO:0000313" key="2">
    <source>
        <dbReference type="EMBL" id="MCL1137068.1"/>
    </source>
</evidence>
<dbReference type="Proteomes" id="UP001139293">
    <property type="component" value="Unassembled WGS sequence"/>
</dbReference>
<proteinExistence type="predicted"/>
<keyword evidence="1" id="KW-0472">Membrane</keyword>
<dbReference type="EMBL" id="JAKILB010000001">
    <property type="protein sequence ID" value="MCL1137068.1"/>
    <property type="molecule type" value="Genomic_DNA"/>
</dbReference>
<feature type="transmembrane region" description="Helical" evidence="1">
    <location>
        <begin position="83"/>
        <end position="105"/>
    </location>
</feature>